<sequence>MINQNSILLYKRIWVINSVTSIDAWAFRGCAGLTSVAIPDSVAY</sequence>
<dbReference type="EMBL" id="CP092900">
    <property type="protein sequence ID" value="UTC24121.1"/>
    <property type="molecule type" value="Genomic_DNA"/>
</dbReference>
<accession>A0ABY5DH84</accession>
<proteinExistence type="predicted"/>
<protein>
    <submittedName>
        <fullName evidence="1">Leucine-rich repeat domain-containing protein</fullName>
    </submittedName>
</protein>
<reference evidence="1 2" key="1">
    <citation type="journal article" date="2022" name="Nat. Microbiol.">
        <title>The microbiome of a bacterivorous marine choanoflagellate contains a resource-demanding obligate bacterial associate.</title>
        <authorList>
            <person name="Needham D.M."/>
            <person name="Poirier C."/>
            <person name="Bachy C."/>
            <person name="George E.E."/>
            <person name="Wilken S."/>
            <person name="Yung C.C.M."/>
            <person name="Limardo A.J."/>
            <person name="Morando M."/>
            <person name="Sudek L."/>
            <person name="Malmstrom R.R."/>
            <person name="Keeling P.J."/>
            <person name="Santoro A.E."/>
            <person name="Worden A.Z."/>
        </authorList>
    </citation>
    <scope>NUCLEOTIDE SEQUENCE [LARGE SCALE GENOMIC DNA]</scope>
    <source>
        <strain evidence="1 2">Comchoano-1</strain>
    </source>
</reference>
<dbReference type="RefSeq" id="WP_258567905.1">
    <property type="nucleotide sequence ID" value="NZ_CP092900.1"/>
</dbReference>
<evidence type="ECO:0000313" key="1">
    <source>
        <dbReference type="EMBL" id="UTC24121.1"/>
    </source>
</evidence>
<keyword evidence="2" id="KW-1185">Reference proteome</keyword>
<dbReference type="Proteomes" id="UP001055955">
    <property type="component" value="Chromosome"/>
</dbReference>
<evidence type="ECO:0000313" key="2">
    <source>
        <dbReference type="Proteomes" id="UP001055955"/>
    </source>
</evidence>
<organism evidence="1 2">
    <name type="scientific">Candidatus Comchoanobacter bicostacola</name>
    <dbReference type="NCBI Taxonomy" id="2919598"/>
    <lineage>
        <taxon>Bacteria</taxon>
        <taxon>Pseudomonadati</taxon>
        <taxon>Pseudomonadota</taxon>
        <taxon>Gammaproteobacteria</taxon>
        <taxon>Candidatus Comchoanobacterales</taxon>
        <taxon>Candidatus Comchoanobacteraceae</taxon>
        <taxon>Candidatus Comchoanobacter</taxon>
    </lineage>
</organism>
<gene>
    <name evidence="1" type="ORF">MMH89_02635</name>
</gene>
<name>A0ABY5DH84_9GAMM</name>
<dbReference type="InterPro" id="IPR032675">
    <property type="entry name" value="LRR_dom_sf"/>
</dbReference>
<dbReference type="Gene3D" id="3.80.10.10">
    <property type="entry name" value="Ribonuclease Inhibitor"/>
    <property type="match status" value="1"/>
</dbReference>